<evidence type="ECO:0000256" key="1">
    <source>
        <dbReference type="SAM" id="Phobius"/>
    </source>
</evidence>
<keyword evidence="1" id="KW-0812">Transmembrane</keyword>
<gene>
    <name evidence="2" type="ORF">ENQ20_19220</name>
</gene>
<dbReference type="EMBL" id="DSMG01000196">
    <property type="protein sequence ID" value="HDX33591.1"/>
    <property type="molecule type" value="Genomic_DNA"/>
</dbReference>
<comment type="caution">
    <text evidence="2">The sequence shown here is derived from an EMBL/GenBank/DDBJ whole genome shotgun (WGS) entry which is preliminary data.</text>
</comment>
<evidence type="ECO:0000313" key="2">
    <source>
        <dbReference type="EMBL" id="HDX33591.1"/>
    </source>
</evidence>
<reference evidence="2" key="1">
    <citation type="journal article" date="2020" name="mSystems">
        <title>Genome- and Community-Level Interaction Insights into Carbon Utilization and Element Cycling Functions of Hydrothermarchaeota in Hydrothermal Sediment.</title>
        <authorList>
            <person name="Zhou Z."/>
            <person name="Liu Y."/>
            <person name="Xu W."/>
            <person name="Pan J."/>
            <person name="Luo Z.H."/>
            <person name="Li M."/>
        </authorList>
    </citation>
    <scope>NUCLEOTIDE SEQUENCE [LARGE SCALE GENOMIC DNA]</scope>
    <source>
        <strain evidence="2">SpSt-289</strain>
    </source>
</reference>
<keyword evidence="1" id="KW-0472">Membrane</keyword>
<feature type="transmembrane region" description="Helical" evidence="1">
    <location>
        <begin position="112"/>
        <end position="134"/>
    </location>
</feature>
<sequence>MIILTTAISSSGARASVNPWMASLYGGVAAGLIAAASGLLLGTNIPPLYVLAFLLIGAGPVLGYQLASGKLGQDWKTLLGGIIGFLLPLISQIILWPLLVWAFNRSFAFGKLWLGSVIGLILGAAGFFVIGFFIGQDPAWVGFGWSMLWALWGGTVAAFMTAALRD</sequence>
<name>A0A7C1FX39_9CHLR</name>
<feature type="transmembrane region" description="Helical" evidence="1">
    <location>
        <begin position="25"/>
        <end position="41"/>
    </location>
</feature>
<dbReference type="AlphaFoldDB" id="A0A7C1FX39"/>
<accession>A0A7C1FX39</accession>
<protein>
    <submittedName>
        <fullName evidence="2">Uncharacterized protein</fullName>
    </submittedName>
</protein>
<keyword evidence="1" id="KW-1133">Transmembrane helix</keyword>
<organism evidence="2">
    <name type="scientific">Caldilinea aerophila</name>
    <dbReference type="NCBI Taxonomy" id="133453"/>
    <lineage>
        <taxon>Bacteria</taxon>
        <taxon>Bacillati</taxon>
        <taxon>Chloroflexota</taxon>
        <taxon>Caldilineae</taxon>
        <taxon>Caldilineales</taxon>
        <taxon>Caldilineaceae</taxon>
        <taxon>Caldilinea</taxon>
    </lineage>
</organism>
<feature type="transmembrane region" description="Helical" evidence="1">
    <location>
        <begin position="48"/>
        <end position="66"/>
    </location>
</feature>
<proteinExistence type="predicted"/>
<feature type="transmembrane region" description="Helical" evidence="1">
    <location>
        <begin position="78"/>
        <end position="100"/>
    </location>
</feature>
<feature type="transmembrane region" description="Helical" evidence="1">
    <location>
        <begin position="140"/>
        <end position="164"/>
    </location>
</feature>